<dbReference type="AlphaFoldDB" id="A0A9X3CZ15"/>
<gene>
    <name evidence="1" type="ORF">OQ279_14920</name>
</gene>
<comment type="caution">
    <text evidence="1">The sequence shown here is derived from an EMBL/GenBank/DDBJ whole genome shotgun (WGS) entry which is preliminary data.</text>
</comment>
<reference evidence="1" key="1">
    <citation type="submission" date="2022-11" db="EMBL/GenBank/DDBJ databases">
        <title>Salinimicrobium profundisediminis sp. nov., isolated from deep-sea sediment of the Mariana Trench.</title>
        <authorList>
            <person name="Fu H."/>
        </authorList>
    </citation>
    <scope>NUCLEOTIDE SEQUENCE</scope>
    <source>
        <strain evidence="1">MT39</strain>
    </source>
</reference>
<dbReference type="Proteomes" id="UP001148482">
    <property type="component" value="Unassembled WGS sequence"/>
</dbReference>
<proteinExistence type="predicted"/>
<organism evidence="1 2">
    <name type="scientific">Salinimicrobium profundisediminis</name>
    <dbReference type="NCBI Taxonomy" id="2994553"/>
    <lineage>
        <taxon>Bacteria</taxon>
        <taxon>Pseudomonadati</taxon>
        <taxon>Bacteroidota</taxon>
        <taxon>Flavobacteriia</taxon>
        <taxon>Flavobacteriales</taxon>
        <taxon>Flavobacteriaceae</taxon>
        <taxon>Salinimicrobium</taxon>
    </lineage>
</organism>
<evidence type="ECO:0000313" key="1">
    <source>
        <dbReference type="EMBL" id="MCX2839441.1"/>
    </source>
</evidence>
<dbReference type="RefSeq" id="WP_266070804.1">
    <property type="nucleotide sequence ID" value="NZ_JAPJDA010000027.1"/>
</dbReference>
<keyword evidence="2" id="KW-1185">Reference proteome</keyword>
<evidence type="ECO:0000313" key="2">
    <source>
        <dbReference type="Proteomes" id="UP001148482"/>
    </source>
</evidence>
<accession>A0A9X3CZ15</accession>
<protein>
    <submittedName>
        <fullName evidence="1">Uncharacterized protein</fullName>
    </submittedName>
</protein>
<sequence>MELEHKSNIIEEIFDVLSKNYYNDYTQRMGTLNIFGLSNIEIISIDGLKYNFATPEISRYHGPSSGNIYKIESYRINKISDPNSGRSVLVEYESYSNYFFDEKMIKGGEYGGGADFNFGNKPYHIVYPLMQRLKKITFSQGGG</sequence>
<dbReference type="EMBL" id="JAPJDA010000027">
    <property type="protein sequence ID" value="MCX2839441.1"/>
    <property type="molecule type" value="Genomic_DNA"/>
</dbReference>
<name>A0A9X3CZ15_9FLAO</name>